<evidence type="ECO:0008006" key="3">
    <source>
        <dbReference type="Google" id="ProtNLM"/>
    </source>
</evidence>
<dbReference type="EMBL" id="BSEC01000003">
    <property type="protein sequence ID" value="GLI95338.1"/>
    <property type="molecule type" value="Genomic_DNA"/>
</dbReference>
<reference evidence="1" key="1">
    <citation type="journal article" date="2023" name="Int. J. Syst. Evol. Microbiol.">
        <title>Methylocystis iwaonis sp. nov., a type II methane-oxidizing bacterium from surface soil of a rice paddy field in Japan, and emended description of the genus Methylocystis (ex Whittenbury et al. 1970) Bowman et al. 1993.</title>
        <authorList>
            <person name="Kaise H."/>
            <person name="Sawadogo J.B."/>
            <person name="Alam M.S."/>
            <person name="Ueno C."/>
            <person name="Dianou D."/>
            <person name="Shinjo R."/>
            <person name="Asakawa S."/>
        </authorList>
    </citation>
    <scope>NUCLEOTIDE SEQUENCE</scope>
    <source>
        <strain evidence="1">LMG27198</strain>
    </source>
</reference>
<keyword evidence="2" id="KW-1185">Reference proteome</keyword>
<dbReference type="InterPro" id="IPR009843">
    <property type="entry name" value="DUF1403"/>
</dbReference>
<proteinExistence type="predicted"/>
<sequence length="298" mass="31270">MRPQNPDPGAAAFSAGAGLALFDAILRGRPDGAEPDFAGCLRQRLALRAAESCATLSRLREDAAALRDAEHLSRSGETSPAGRLHRVFRLYASLPARLDAAILRAAEFLGLEETIDARALAEVAITAPDPLAAAARASAAAMKLCAPSTDAEVFAFVVADLVLANRLGWARPVPLLAVALLHPSLRRGAGGKRSRPSDADWPAAVAVAYGFAVAEAHALAVDLARRAQKLLVVAPMLRAKGAGHVVDLLLADDGVTPSAAAGRVKMSDRAARRLFDRLVALGAVRELTGRETFRIYGL</sequence>
<organism evidence="1 2">
    <name type="scientific">Methylocystis echinoides</name>
    <dbReference type="NCBI Taxonomy" id="29468"/>
    <lineage>
        <taxon>Bacteria</taxon>
        <taxon>Pseudomonadati</taxon>
        <taxon>Pseudomonadota</taxon>
        <taxon>Alphaproteobacteria</taxon>
        <taxon>Hyphomicrobiales</taxon>
        <taxon>Methylocystaceae</taxon>
        <taxon>Methylocystis</taxon>
    </lineage>
</organism>
<name>A0A9W6GYC4_9HYPH</name>
<dbReference type="AlphaFoldDB" id="A0A9W6GYC4"/>
<evidence type="ECO:0000313" key="1">
    <source>
        <dbReference type="EMBL" id="GLI95338.1"/>
    </source>
</evidence>
<comment type="caution">
    <text evidence="1">The sequence shown here is derived from an EMBL/GenBank/DDBJ whole genome shotgun (WGS) entry which is preliminary data.</text>
</comment>
<protein>
    <recommendedName>
        <fullName evidence="3">DUF1403 family protein</fullName>
    </recommendedName>
</protein>
<dbReference type="Proteomes" id="UP001144323">
    <property type="component" value="Unassembled WGS sequence"/>
</dbReference>
<evidence type="ECO:0000313" key="2">
    <source>
        <dbReference type="Proteomes" id="UP001144323"/>
    </source>
</evidence>
<accession>A0A9W6GYC4</accession>
<gene>
    <name evidence="1" type="ORF">LMG27198_43300</name>
</gene>
<dbReference type="Pfam" id="PF07183">
    <property type="entry name" value="DUF1403"/>
    <property type="match status" value="1"/>
</dbReference>